<evidence type="ECO:0000256" key="1">
    <source>
        <dbReference type="SAM" id="Coils"/>
    </source>
</evidence>
<evidence type="ECO:0000313" key="3">
    <source>
        <dbReference type="EMBL" id="OCK81786.1"/>
    </source>
</evidence>
<keyword evidence="4" id="KW-1185">Reference proteome</keyword>
<feature type="compositionally biased region" description="Low complexity" evidence="2">
    <location>
        <begin position="417"/>
        <end position="433"/>
    </location>
</feature>
<reference evidence="3 4" key="1">
    <citation type="journal article" date="2016" name="Nat. Commun.">
        <title>Ectomycorrhizal ecology is imprinted in the genome of the dominant symbiotic fungus Cenococcum geophilum.</title>
        <authorList>
            <consortium name="DOE Joint Genome Institute"/>
            <person name="Peter M."/>
            <person name="Kohler A."/>
            <person name="Ohm R.A."/>
            <person name="Kuo A."/>
            <person name="Krutzmann J."/>
            <person name="Morin E."/>
            <person name="Arend M."/>
            <person name="Barry K.W."/>
            <person name="Binder M."/>
            <person name="Choi C."/>
            <person name="Clum A."/>
            <person name="Copeland A."/>
            <person name="Grisel N."/>
            <person name="Haridas S."/>
            <person name="Kipfer T."/>
            <person name="LaButti K."/>
            <person name="Lindquist E."/>
            <person name="Lipzen A."/>
            <person name="Maire R."/>
            <person name="Meier B."/>
            <person name="Mihaltcheva S."/>
            <person name="Molinier V."/>
            <person name="Murat C."/>
            <person name="Poggeler S."/>
            <person name="Quandt C.A."/>
            <person name="Sperisen C."/>
            <person name="Tritt A."/>
            <person name="Tisserant E."/>
            <person name="Crous P.W."/>
            <person name="Henrissat B."/>
            <person name="Nehls U."/>
            <person name="Egli S."/>
            <person name="Spatafora J.W."/>
            <person name="Grigoriev I.V."/>
            <person name="Martin F.M."/>
        </authorList>
    </citation>
    <scope>NUCLEOTIDE SEQUENCE [LARGE SCALE GENOMIC DNA]</scope>
    <source>
        <strain evidence="3 4">CBS 459.81</strain>
    </source>
</reference>
<evidence type="ECO:0000256" key="2">
    <source>
        <dbReference type="SAM" id="MobiDB-lite"/>
    </source>
</evidence>
<feature type="compositionally biased region" description="Low complexity" evidence="2">
    <location>
        <begin position="631"/>
        <end position="640"/>
    </location>
</feature>
<feature type="region of interest" description="Disordered" evidence="2">
    <location>
        <begin position="299"/>
        <end position="329"/>
    </location>
</feature>
<feature type="compositionally biased region" description="Basic residues" evidence="2">
    <location>
        <begin position="122"/>
        <end position="138"/>
    </location>
</feature>
<feature type="compositionally biased region" description="Basic and acidic residues" evidence="2">
    <location>
        <begin position="218"/>
        <end position="256"/>
    </location>
</feature>
<dbReference type="Proteomes" id="UP000250266">
    <property type="component" value="Unassembled WGS sequence"/>
</dbReference>
<keyword evidence="1" id="KW-0175">Coiled coil</keyword>
<evidence type="ECO:0008006" key="5">
    <source>
        <dbReference type="Google" id="ProtNLM"/>
    </source>
</evidence>
<feature type="compositionally biased region" description="Low complexity" evidence="2">
    <location>
        <begin position="373"/>
        <end position="389"/>
    </location>
</feature>
<protein>
    <recommendedName>
        <fullName evidence="5">Carboxylesterase family protein</fullName>
    </recommendedName>
</protein>
<dbReference type="OrthoDB" id="3946796at2759"/>
<sequence length="738" mass="80496">MSLPWPSQHGPHNTITIRRDYFVLASQNIRAFHGTVLRPIATRLPLQPTRASNHPPRSRKSTMRLTRAALRAEAIHIDENETFDGTTIALPPTSCKARAPLGEVAGNTTQEAVEDMAMPKKGAAKGKGGRKAKGKKGKKAEENEEAQVEVLEDDRLAAGSPASDQAVEELRKEYNGDIVQVPMLDERPVSPPSRAIRMTRRQLAKAEELSKSQSQAAKPEKPVEIKTKKRELLEPQDKTIESKEPIVIEAKVKDAPEPQEQATLPEEITQPEQVIPEPTLESTTFEVTVVPDVIELKTLLSEKPTEEDSSLSRTASRSPARSPGKVPMRLEESIEAIDALEEAIEAVGKALPELDALESDEKSPRKKTHRTPKSQPTTTKPKPSTAAPKLSRNPNDPKSLKEPVTAKPRPASMIRPSLSRSASVRTASSSTSDAKAKAEVTDYLASRRRPISVSFPTPPPPPKSTKPPTKSTFQLPGEAVAARLKAAREERLKKEEEEAGAKKCDFKARPAPKSRAGTMSVAVKQTAASRARESMMQCGGSGAAAEEKENKTRVNVNMPGPTILPLKRTSSISTTAGGKRQSTLMATTKRNSGLLNRPASTLPFSNSSSANDDEKAPQANASIKRERPAFTTSTSTSNTLTASKRLSMTVVPQVTKSTITPADVATQRLKGREVFNRDRVEKEERERLRKEKEEAAKRARAEAAERGRIASREWAEKQKMRRMVGVKAGEEATMVGGD</sequence>
<feature type="compositionally biased region" description="Low complexity" evidence="2">
    <location>
        <begin position="466"/>
        <end position="475"/>
    </location>
</feature>
<feature type="region of interest" description="Disordered" evidence="2">
    <location>
        <begin position="488"/>
        <end position="640"/>
    </location>
</feature>
<feature type="region of interest" description="Disordered" evidence="2">
    <location>
        <begin position="115"/>
        <end position="165"/>
    </location>
</feature>
<name>A0A8E2ED76_9PEZI</name>
<organism evidence="3 4">
    <name type="scientific">Lepidopterella palustris CBS 459.81</name>
    <dbReference type="NCBI Taxonomy" id="1314670"/>
    <lineage>
        <taxon>Eukaryota</taxon>
        <taxon>Fungi</taxon>
        <taxon>Dikarya</taxon>
        <taxon>Ascomycota</taxon>
        <taxon>Pezizomycotina</taxon>
        <taxon>Dothideomycetes</taxon>
        <taxon>Pleosporomycetidae</taxon>
        <taxon>Mytilinidiales</taxon>
        <taxon>Argynnaceae</taxon>
        <taxon>Lepidopterella</taxon>
    </lineage>
</organism>
<feature type="compositionally biased region" description="Pro residues" evidence="2">
    <location>
        <begin position="456"/>
        <end position="465"/>
    </location>
</feature>
<dbReference type="EMBL" id="KV744908">
    <property type="protein sequence ID" value="OCK81786.1"/>
    <property type="molecule type" value="Genomic_DNA"/>
</dbReference>
<feature type="region of interest" description="Disordered" evidence="2">
    <location>
        <begin position="185"/>
        <end position="271"/>
    </location>
</feature>
<accession>A0A8E2ED76</accession>
<feature type="compositionally biased region" description="Low complexity" evidence="2">
    <location>
        <begin position="311"/>
        <end position="323"/>
    </location>
</feature>
<feature type="region of interest" description="Disordered" evidence="2">
    <location>
        <begin position="351"/>
        <end position="475"/>
    </location>
</feature>
<feature type="coiled-coil region" evidence="1">
    <location>
        <begin position="678"/>
        <end position="705"/>
    </location>
</feature>
<gene>
    <name evidence="3" type="ORF">K432DRAFT_380953</name>
</gene>
<dbReference type="AlphaFoldDB" id="A0A8E2ED76"/>
<proteinExistence type="predicted"/>
<feature type="compositionally biased region" description="Polar residues" evidence="2">
    <location>
        <begin position="568"/>
        <end position="610"/>
    </location>
</feature>
<feature type="compositionally biased region" description="Basic and acidic residues" evidence="2">
    <location>
        <begin position="488"/>
        <end position="508"/>
    </location>
</feature>
<evidence type="ECO:0000313" key="4">
    <source>
        <dbReference type="Proteomes" id="UP000250266"/>
    </source>
</evidence>
<feature type="compositionally biased region" description="Acidic residues" evidence="2">
    <location>
        <begin position="142"/>
        <end position="152"/>
    </location>
</feature>